<dbReference type="Pfam" id="PF01252">
    <property type="entry name" value="Peptidase_A8"/>
    <property type="match status" value="1"/>
</dbReference>
<dbReference type="AlphaFoldDB" id="A0A518K9D4"/>
<keyword evidence="7 9" id="KW-1133">Transmembrane helix</keyword>
<reference evidence="11 12" key="1">
    <citation type="submission" date="2019-02" db="EMBL/GenBank/DDBJ databases">
        <title>Deep-cultivation of Planctomycetes and their phenomic and genomic characterization uncovers novel biology.</title>
        <authorList>
            <person name="Wiegand S."/>
            <person name="Jogler M."/>
            <person name="Boedeker C."/>
            <person name="Pinto D."/>
            <person name="Vollmers J."/>
            <person name="Rivas-Marin E."/>
            <person name="Kohn T."/>
            <person name="Peeters S.H."/>
            <person name="Heuer A."/>
            <person name="Rast P."/>
            <person name="Oberbeckmann S."/>
            <person name="Bunk B."/>
            <person name="Jeske O."/>
            <person name="Meyerdierks A."/>
            <person name="Storesund J.E."/>
            <person name="Kallscheuer N."/>
            <person name="Luecker S."/>
            <person name="Lage O.M."/>
            <person name="Pohl T."/>
            <person name="Merkel B.J."/>
            <person name="Hornburger P."/>
            <person name="Mueller R.-W."/>
            <person name="Bruemmer F."/>
            <person name="Labrenz M."/>
            <person name="Spormann A.M."/>
            <person name="Op den Camp H."/>
            <person name="Overmann J."/>
            <person name="Amann R."/>
            <person name="Jetten M.S.M."/>
            <person name="Mascher T."/>
            <person name="Medema M.H."/>
            <person name="Devos D.P."/>
            <person name="Kaster A.-K."/>
            <person name="Ovreas L."/>
            <person name="Rohde M."/>
            <person name="Galperin M.Y."/>
            <person name="Jogler C."/>
        </authorList>
    </citation>
    <scope>NUCLEOTIDE SEQUENCE [LARGE SCALE GENOMIC DNA]</scope>
    <source>
        <strain evidence="11 12">Spa11</strain>
    </source>
</reference>
<dbReference type="GO" id="GO:0005886">
    <property type="term" value="C:plasma membrane"/>
    <property type="evidence" value="ECO:0007669"/>
    <property type="project" value="UniProtKB-SubCell"/>
</dbReference>
<feature type="active site" evidence="9">
    <location>
        <position position="150"/>
    </location>
</feature>
<evidence type="ECO:0000256" key="4">
    <source>
        <dbReference type="ARBA" id="ARBA00022692"/>
    </source>
</evidence>
<comment type="function">
    <text evidence="9">This protein specifically catalyzes the removal of signal peptides from prolipoproteins.</text>
</comment>
<evidence type="ECO:0000256" key="10">
    <source>
        <dbReference type="RuleBase" id="RU004181"/>
    </source>
</evidence>
<keyword evidence="6 9" id="KW-0378">Hydrolase</keyword>
<comment type="pathway">
    <text evidence="9">Protein modification; lipoprotein biosynthesis (signal peptide cleavage).</text>
</comment>
<comment type="catalytic activity">
    <reaction evidence="9">
        <text>Release of signal peptides from bacterial membrane prolipoproteins. Hydrolyzes -Xaa-Yaa-Zaa-|-(S,diacylglyceryl)Cys-, in which Xaa is hydrophobic (preferably Leu), and Yaa (Ala or Ser) and Zaa (Gly or Ala) have small, neutral side chains.</text>
        <dbReference type="EC" id="3.4.23.36"/>
    </reaction>
</comment>
<comment type="similarity">
    <text evidence="1 9 10">Belongs to the peptidase A8 family.</text>
</comment>
<dbReference type="Proteomes" id="UP000316426">
    <property type="component" value="Chromosome"/>
</dbReference>
<evidence type="ECO:0000256" key="7">
    <source>
        <dbReference type="ARBA" id="ARBA00022989"/>
    </source>
</evidence>
<feature type="transmembrane region" description="Helical" evidence="9">
    <location>
        <begin position="106"/>
        <end position="124"/>
    </location>
</feature>
<evidence type="ECO:0000313" key="12">
    <source>
        <dbReference type="Proteomes" id="UP000316426"/>
    </source>
</evidence>
<evidence type="ECO:0000256" key="8">
    <source>
        <dbReference type="ARBA" id="ARBA00023136"/>
    </source>
</evidence>
<evidence type="ECO:0000256" key="1">
    <source>
        <dbReference type="ARBA" id="ARBA00006139"/>
    </source>
</evidence>
<dbReference type="PANTHER" id="PTHR33695">
    <property type="entry name" value="LIPOPROTEIN SIGNAL PEPTIDASE"/>
    <property type="match status" value="1"/>
</dbReference>
<keyword evidence="12" id="KW-1185">Reference proteome</keyword>
<dbReference type="HAMAP" id="MF_00161">
    <property type="entry name" value="LspA"/>
    <property type="match status" value="1"/>
</dbReference>
<evidence type="ECO:0000313" key="11">
    <source>
        <dbReference type="EMBL" id="QDV74408.1"/>
    </source>
</evidence>
<dbReference type="KEGG" id="bmei:Spa11_26110"/>
<sequence length="205" mass="22139">MSEGLDTQPVTLPPVAPNRYVAFALIASVGLAADLVTKAVVFSWPGKLTGQVYWLWEGYAGFQTSLNEGALFGLGFGHVPVFAAISVLAAIAIPVWLFVFRAANDWWLTASLGAVMAGVLGNLYDRLGLSGEVWPAFDPRAGETVYAVRDWILWQLNDEWRWPNFNLADAFLVVGAGVLFLRAMFEPTHARGGGSEPTAGRPAAE</sequence>
<dbReference type="PANTHER" id="PTHR33695:SF1">
    <property type="entry name" value="LIPOPROTEIN SIGNAL PEPTIDASE"/>
    <property type="match status" value="1"/>
</dbReference>
<dbReference type="GO" id="GO:0004190">
    <property type="term" value="F:aspartic-type endopeptidase activity"/>
    <property type="evidence" value="ECO:0007669"/>
    <property type="project" value="UniProtKB-UniRule"/>
</dbReference>
<dbReference type="EC" id="3.4.23.36" evidence="9"/>
<accession>A0A518K9D4</accession>
<dbReference type="RefSeq" id="WP_145112787.1">
    <property type="nucleotide sequence ID" value="NZ_CP036349.1"/>
</dbReference>
<comment type="subcellular location">
    <subcellularLocation>
        <location evidence="9">Cell membrane</location>
        <topology evidence="9">Multi-pass membrane protein</topology>
    </subcellularLocation>
</comment>
<gene>
    <name evidence="9" type="primary">lspA</name>
    <name evidence="11" type="ORF">Spa11_26110</name>
</gene>
<feature type="transmembrane region" description="Helical" evidence="9">
    <location>
        <begin position="81"/>
        <end position="99"/>
    </location>
</feature>
<evidence type="ECO:0000256" key="6">
    <source>
        <dbReference type="ARBA" id="ARBA00022801"/>
    </source>
</evidence>
<dbReference type="InterPro" id="IPR001872">
    <property type="entry name" value="Peptidase_A8"/>
</dbReference>
<keyword evidence="11" id="KW-0449">Lipoprotein</keyword>
<name>A0A518K9D4_9BACT</name>
<dbReference type="PRINTS" id="PR00781">
    <property type="entry name" value="LIPOSIGPTASE"/>
</dbReference>
<protein>
    <recommendedName>
        <fullName evidence="9">Lipoprotein signal peptidase</fullName>
        <ecNumber evidence="9">3.4.23.36</ecNumber>
    </recommendedName>
    <alternativeName>
        <fullName evidence="9">Prolipoprotein signal peptidase</fullName>
    </alternativeName>
    <alternativeName>
        <fullName evidence="9">Signal peptidase II</fullName>
        <shortName evidence="9">SPase II</shortName>
    </alternativeName>
</protein>
<dbReference type="UniPathway" id="UPA00665"/>
<feature type="transmembrane region" description="Helical" evidence="9">
    <location>
        <begin position="165"/>
        <end position="185"/>
    </location>
</feature>
<keyword evidence="8 9" id="KW-0472">Membrane</keyword>
<organism evidence="11 12">
    <name type="scientific">Botrimarina mediterranea</name>
    <dbReference type="NCBI Taxonomy" id="2528022"/>
    <lineage>
        <taxon>Bacteria</taxon>
        <taxon>Pseudomonadati</taxon>
        <taxon>Planctomycetota</taxon>
        <taxon>Planctomycetia</taxon>
        <taxon>Pirellulales</taxon>
        <taxon>Lacipirellulaceae</taxon>
        <taxon>Botrimarina</taxon>
    </lineage>
</organism>
<keyword evidence="3 9" id="KW-0645">Protease</keyword>
<keyword evidence="5 9" id="KW-0064">Aspartyl protease</keyword>
<dbReference type="EMBL" id="CP036349">
    <property type="protein sequence ID" value="QDV74408.1"/>
    <property type="molecule type" value="Genomic_DNA"/>
</dbReference>
<evidence type="ECO:0000256" key="2">
    <source>
        <dbReference type="ARBA" id="ARBA00022475"/>
    </source>
</evidence>
<dbReference type="GO" id="GO:0006508">
    <property type="term" value="P:proteolysis"/>
    <property type="evidence" value="ECO:0007669"/>
    <property type="project" value="UniProtKB-KW"/>
</dbReference>
<feature type="transmembrane region" description="Helical" evidence="9">
    <location>
        <begin position="20"/>
        <end position="41"/>
    </location>
</feature>
<evidence type="ECO:0000256" key="5">
    <source>
        <dbReference type="ARBA" id="ARBA00022750"/>
    </source>
</evidence>
<evidence type="ECO:0000256" key="3">
    <source>
        <dbReference type="ARBA" id="ARBA00022670"/>
    </source>
</evidence>
<keyword evidence="4 9" id="KW-0812">Transmembrane</keyword>
<keyword evidence="2 9" id="KW-1003">Cell membrane</keyword>
<proteinExistence type="inferred from homology"/>
<feature type="active site" evidence="9">
    <location>
        <position position="169"/>
    </location>
</feature>
<evidence type="ECO:0000256" key="9">
    <source>
        <dbReference type="HAMAP-Rule" id="MF_00161"/>
    </source>
</evidence>